<organism evidence="7 8">
    <name type="scientific">Thalictrum thalictroides</name>
    <name type="common">Rue-anemone</name>
    <name type="synonym">Anemone thalictroides</name>
    <dbReference type="NCBI Taxonomy" id="46969"/>
    <lineage>
        <taxon>Eukaryota</taxon>
        <taxon>Viridiplantae</taxon>
        <taxon>Streptophyta</taxon>
        <taxon>Embryophyta</taxon>
        <taxon>Tracheophyta</taxon>
        <taxon>Spermatophyta</taxon>
        <taxon>Magnoliopsida</taxon>
        <taxon>Ranunculales</taxon>
        <taxon>Ranunculaceae</taxon>
        <taxon>Thalictroideae</taxon>
        <taxon>Thalictrum</taxon>
    </lineage>
</organism>
<dbReference type="Proteomes" id="UP000554482">
    <property type="component" value="Unassembled WGS sequence"/>
</dbReference>
<name>A0A7J6UUR4_THATH</name>
<dbReference type="GO" id="GO:0005634">
    <property type="term" value="C:nucleus"/>
    <property type="evidence" value="ECO:0007669"/>
    <property type="project" value="UniProtKB-SubCell"/>
</dbReference>
<dbReference type="Gene3D" id="3.30.730.10">
    <property type="entry name" value="AP2/ERF domain"/>
    <property type="match status" value="1"/>
</dbReference>
<dbReference type="InterPro" id="IPR001471">
    <property type="entry name" value="AP2/ERF_dom"/>
</dbReference>
<dbReference type="EMBL" id="JABWDY010043444">
    <property type="protein sequence ID" value="KAF5175925.1"/>
    <property type="molecule type" value="Genomic_DNA"/>
</dbReference>
<dbReference type="PANTHER" id="PTHR31190">
    <property type="entry name" value="DNA-BINDING DOMAIN"/>
    <property type="match status" value="1"/>
</dbReference>
<protein>
    <submittedName>
        <fullName evidence="7">Ethylene-responsive transcription factor</fullName>
    </submittedName>
</protein>
<feature type="domain" description="AP2/ERF" evidence="6">
    <location>
        <begin position="7"/>
        <end position="61"/>
    </location>
</feature>
<reference evidence="7 8" key="1">
    <citation type="submission" date="2020-06" db="EMBL/GenBank/DDBJ databases">
        <title>Transcriptomic and genomic resources for Thalictrum thalictroides and T. hernandezii: Facilitating candidate gene discovery in an emerging model plant lineage.</title>
        <authorList>
            <person name="Arias T."/>
            <person name="Riano-Pachon D.M."/>
            <person name="Di Stilio V.S."/>
        </authorList>
    </citation>
    <scope>NUCLEOTIDE SEQUENCE [LARGE SCALE GENOMIC DNA]</scope>
    <source>
        <strain evidence="8">cv. WT478/WT964</strain>
        <tissue evidence="7">Leaves</tissue>
    </source>
</reference>
<gene>
    <name evidence="7" type="ORF">FRX31_034481</name>
</gene>
<evidence type="ECO:0000256" key="5">
    <source>
        <dbReference type="ARBA" id="ARBA00023242"/>
    </source>
</evidence>
<comment type="subcellular location">
    <subcellularLocation>
        <location evidence="1">Nucleus</location>
    </subcellularLocation>
</comment>
<dbReference type="InterPro" id="IPR016177">
    <property type="entry name" value="DNA-bd_dom_sf"/>
</dbReference>
<evidence type="ECO:0000256" key="3">
    <source>
        <dbReference type="ARBA" id="ARBA00023125"/>
    </source>
</evidence>
<dbReference type="GO" id="GO:0003677">
    <property type="term" value="F:DNA binding"/>
    <property type="evidence" value="ECO:0007669"/>
    <property type="project" value="UniProtKB-KW"/>
</dbReference>
<proteinExistence type="predicted"/>
<keyword evidence="8" id="KW-1185">Reference proteome</keyword>
<evidence type="ECO:0000256" key="4">
    <source>
        <dbReference type="ARBA" id="ARBA00023163"/>
    </source>
</evidence>
<dbReference type="CDD" id="cd00018">
    <property type="entry name" value="AP2"/>
    <property type="match status" value="1"/>
</dbReference>
<evidence type="ECO:0000256" key="2">
    <source>
        <dbReference type="ARBA" id="ARBA00023015"/>
    </source>
</evidence>
<keyword evidence="5" id="KW-0539">Nucleus</keyword>
<keyword evidence="3" id="KW-0238">DNA-binding</keyword>
<dbReference type="OrthoDB" id="10038011at2759"/>
<dbReference type="InterPro" id="IPR036955">
    <property type="entry name" value="AP2/ERF_dom_sf"/>
</dbReference>
<dbReference type="SUPFAM" id="SSF54171">
    <property type="entry name" value="DNA-binding domain"/>
    <property type="match status" value="1"/>
</dbReference>
<dbReference type="AlphaFoldDB" id="A0A7J6UUR4"/>
<comment type="caution">
    <text evidence="7">The sequence shown here is derived from an EMBL/GenBank/DDBJ whole genome shotgun (WGS) entry which is preliminary data.</text>
</comment>
<dbReference type="InterPro" id="IPR044808">
    <property type="entry name" value="ERF_plant"/>
</dbReference>
<dbReference type="SMART" id="SM00380">
    <property type="entry name" value="AP2"/>
    <property type="match status" value="1"/>
</dbReference>
<accession>A0A7J6UUR4</accession>
<evidence type="ECO:0000313" key="7">
    <source>
        <dbReference type="EMBL" id="KAF5175925.1"/>
    </source>
</evidence>
<keyword evidence="4" id="KW-0804">Transcription</keyword>
<evidence type="ECO:0000313" key="8">
    <source>
        <dbReference type="Proteomes" id="UP000554482"/>
    </source>
</evidence>
<dbReference type="PIRSF" id="PIRSF038123">
    <property type="entry name" value="PTI6"/>
    <property type="match status" value="1"/>
</dbReference>
<keyword evidence="2" id="KW-0805">Transcription regulation</keyword>
<dbReference type="PROSITE" id="PS51032">
    <property type="entry name" value="AP2_ERF"/>
    <property type="match status" value="1"/>
</dbReference>
<dbReference type="GO" id="GO:0003700">
    <property type="term" value="F:DNA-binding transcription factor activity"/>
    <property type="evidence" value="ECO:0007669"/>
    <property type="project" value="InterPro"/>
</dbReference>
<evidence type="ECO:0000256" key="1">
    <source>
        <dbReference type="ARBA" id="ARBA00004123"/>
    </source>
</evidence>
<sequence>MVTKKSRYIGVQRRKLKYASEIRISGKRIWLGTFFTEEEAAHAYDKAAYGVRGSKAKLNFPYTHNLDTSVQLLSSAISNEDADKNLLVEEDQQDINKECNGFDDDWIKNLLDNFNEDELKWAESLLDFIGDSDGKKE</sequence>
<dbReference type="GO" id="GO:0009873">
    <property type="term" value="P:ethylene-activated signaling pathway"/>
    <property type="evidence" value="ECO:0007669"/>
    <property type="project" value="InterPro"/>
</dbReference>
<evidence type="ECO:0000259" key="6">
    <source>
        <dbReference type="PROSITE" id="PS51032"/>
    </source>
</evidence>